<dbReference type="Proteomes" id="UP000706039">
    <property type="component" value="Unassembled WGS sequence"/>
</dbReference>
<feature type="transmembrane region" description="Helical" evidence="1">
    <location>
        <begin position="12"/>
        <end position="32"/>
    </location>
</feature>
<organism evidence="2 3">
    <name type="scientific">Sphingomonas colocasiae</name>
    <dbReference type="NCBI Taxonomy" id="1848973"/>
    <lineage>
        <taxon>Bacteria</taxon>
        <taxon>Pseudomonadati</taxon>
        <taxon>Pseudomonadota</taxon>
        <taxon>Alphaproteobacteria</taxon>
        <taxon>Sphingomonadales</taxon>
        <taxon>Sphingomonadaceae</taxon>
        <taxon>Sphingomonas</taxon>
    </lineage>
</organism>
<dbReference type="RefSeq" id="WP_222991955.1">
    <property type="nucleotide sequence ID" value="NZ_JAINVV010000010.1"/>
</dbReference>
<proteinExistence type="predicted"/>
<sequence>MPRMLIGSFAAAIAMFVTGFIFFATPLSYLAYGSADVQQQATVQQVLAANLKQTGTYTIPSAATAAGAVMYGKGPIATIHYNSGGFGVADPAVLISGFVHELIVALLMGFALLTVAARVPDFVSRAKLVVLFSVAGGVLAHLGEPIWYHHDWGHFIYLFVGDTAMLVVGGLIIARWFLPRAEPGVSA</sequence>
<name>A0ABS7PU26_9SPHN</name>
<reference evidence="2 3" key="1">
    <citation type="submission" date="2021-08" db="EMBL/GenBank/DDBJ databases">
        <authorList>
            <person name="Tuo L."/>
        </authorList>
    </citation>
    <scope>NUCLEOTIDE SEQUENCE [LARGE SCALE GENOMIC DNA]</scope>
    <source>
        <strain evidence="2 3">JCM 31229</strain>
    </source>
</reference>
<keyword evidence="1" id="KW-0812">Transmembrane</keyword>
<evidence type="ECO:0000313" key="2">
    <source>
        <dbReference type="EMBL" id="MBY8824844.1"/>
    </source>
</evidence>
<dbReference type="EMBL" id="JAINVV010000010">
    <property type="protein sequence ID" value="MBY8824844.1"/>
    <property type="molecule type" value="Genomic_DNA"/>
</dbReference>
<feature type="transmembrane region" description="Helical" evidence="1">
    <location>
        <begin position="92"/>
        <end position="116"/>
    </location>
</feature>
<comment type="caution">
    <text evidence="2">The sequence shown here is derived from an EMBL/GenBank/DDBJ whole genome shotgun (WGS) entry which is preliminary data.</text>
</comment>
<feature type="transmembrane region" description="Helical" evidence="1">
    <location>
        <begin position="154"/>
        <end position="178"/>
    </location>
</feature>
<evidence type="ECO:0000313" key="3">
    <source>
        <dbReference type="Proteomes" id="UP000706039"/>
    </source>
</evidence>
<evidence type="ECO:0008006" key="4">
    <source>
        <dbReference type="Google" id="ProtNLM"/>
    </source>
</evidence>
<protein>
    <recommendedName>
        <fullName evidence="4">DUF4386 domain-containing protein</fullName>
    </recommendedName>
</protein>
<keyword evidence="3" id="KW-1185">Reference proteome</keyword>
<evidence type="ECO:0000256" key="1">
    <source>
        <dbReference type="SAM" id="Phobius"/>
    </source>
</evidence>
<accession>A0ABS7PU26</accession>
<feature type="transmembrane region" description="Helical" evidence="1">
    <location>
        <begin position="128"/>
        <end position="148"/>
    </location>
</feature>
<gene>
    <name evidence="2" type="ORF">K7G82_21240</name>
</gene>
<keyword evidence="1" id="KW-0472">Membrane</keyword>
<keyword evidence="1" id="KW-1133">Transmembrane helix</keyword>